<evidence type="ECO:0000313" key="8">
    <source>
        <dbReference type="Proteomes" id="UP000515156"/>
    </source>
</evidence>
<reference evidence="9" key="1">
    <citation type="submission" date="2025-08" db="UniProtKB">
        <authorList>
            <consortium name="RefSeq"/>
        </authorList>
    </citation>
    <scope>IDENTIFICATION</scope>
</reference>
<dbReference type="GeneID" id="115480837"/>
<organism evidence="8 9">
    <name type="scientific">Microcaecilia unicolor</name>
    <dbReference type="NCBI Taxonomy" id="1415580"/>
    <lineage>
        <taxon>Eukaryota</taxon>
        <taxon>Metazoa</taxon>
        <taxon>Chordata</taxon>
        <taxon>Craniata</taxon>
        <taxon>Vertebrata</taxon>
        <taxon>Euteleostomi</taxon>
        <taxon>Amphibia</taxon>
        <taxon>Gymnophiona</taxon>
        <taxon>Siphonopidae</taxon>
        <taxon>Microcaecilia</taxon>
    </lineage>
</organism>
<dbReference type="RefSeq" id="XP_030075634.1">
    <property type="nucleotide sequence ID" value="XM_030219774.1"/>
</dbReference>
<dbReference type="PANTHER" id="PTHR16983">
    <property type="entry name" value="UPAR/LY6 DOMAIN-CONTAINING PROTEIN"/>
    <property type="match status" value="1"/>
</dbReference>
<evidence type="ECO:0000259" key="7">
    <source>
        <dbReference type="SMART" id="SM00134"/>
    </source>
</evidence>
<keyword evidence="5" id="KW-0325">Glycoprotein</keyword>
<evidence type="ECO:0000256" key="1">
    <source>
        <dbReference type="ARBA" id="ARBA00004236"/>
    </source>
</evidence>
<evidence type="ECO:0000313" key="9">
    <source>
        <dbReference type="RefSeq" id="XP_030075634.1"/>
    </source>
</evidence>
<dbReference type="FunCoup" id="A0A6P7ZLR4">
    <property type="interactions" value="18"/>
</dbReference>
<gene>
    <name evidence="9" type="primary">LOC115480837</name>
</gene>
<protein>
    <submittedName>
        <fullName evidence="9">Lymphocyte antigen 6E-like</fullName>
    </submittedName>
</protein>
<dbReference type="AlphaFoldDB" id="A0A6P7ZLR4"/>
<keyword evidence="2" id="KW-1003">Cell membrane</keyword>
<dbReference type="InterPro" id="IPR051110">
    <property type="entry name" value="Ly-6/neurotoxin-like_GPI-ap"/>
</dbReference>
<evidence type="ECO:0000256" key="2">
    <source>
        <dbReference type="ARBA" id="ARBA00022475"/>
    </source>
</evidence>
<feature type="signal peptide" evidence="6">
    <location>
        <begin position="1"/>
        <end position="20"/>
    </location>
</feature>
<dbReference type="PANTHER" id="PTHR16983:SF10">
    <property type="entry name" value="PROTEIN QUIVER"/>
    <property type="match status" value="1"/>
</dbReference>
<dbReference type="SMART" id="SM00134">
    <property type="entry name" value="LU"/>
    <property type="match status" value="1"/>
</dbReference>
<dbReference type="Gene3D" id="2.10.60.10">
    <property type="entry name" value="CD59"/>
    <property type="match status" value="1"/>
</dbReference>
<keyword evidence="4" id="KW-0472">Membrane</keyword>
<sequence length="120" mass="12793">MRLFLLFLLGSALCLHTADCLKCYTCIGAQKNSDCLQETTCSPESTHCMTNVASGAGQTVITKQCVPGCKPNQFEHIGLKASVSCCQTDLCNYSGASLRISYLTLFISVGFVGSLLRAGL</sequence>
<evidence type="ECO:0000256" key="6">
    <source>
        <dbReference type="SAM" id="SignalP"/>
    </source>
</evidence>
<comment type="subcellular location">
    <subcellularLocation>
        <location evidence="1">Cell membrane</location>
    </subcellularLocation>
</comment>
<dbReference type="OrthoDB" id="10002433at2759"/>
<accession>A0A6P7ZLR4</accession>
<feature type="domain" description="UPAR/Ly6" evidence="7">
    <location>
        <begin position="21"/>
        <end position="105"/>
    </location>
</feature>
<keyword evidence="3 6" id="KW-0732">Signal</keyword>
<evidence type="ECO:0000256" key="5">
    <source>
        <dbReference type="ARBA" id="ARBA00023180"/>
    </source>
</evidence>
<dbReference type="CDD" id="cd23575">
    <property type="entry name" value="TFP_LU_ECD_GPIHBP1"/>
    <property type="match status" value="1"/>
</dbReference>
<dbReference type="SUPFAM" id="SSF57302">
    <property type="entry name" value="Snake toxin-like"/>
    <property type="match status" value="1"/>
</dbReference>
<evidence type="ECO:0000256" key="4">
    <source>
        <dbReference type="ARBA" id="ARBA00023136"/>
    </source>
</evidence>
<evidence type="ECO:0000256" key="3">
    <source>
        <dbReference type="ARBA" id="ARBA00022729"/>
    </source>
</evidence>
<dbReference type="InterPro" id="IPR035076">
    <property type="entry name" value="Toxin/TOLIP"/>
</dbReference>
<proteinExistence type="predicted"/>
<dbReference type="KEGG" id="muo:115480837"/>
<keyword evidence="8" id="KW-1185">Reference proteome</keyword>
<dbReference type="GO" id="GO:0005886">
    <property type="term" value="C:plasma membrane"/>
    <property type="evidence" value="ECO:0007669"/>
    <property type="project" value="UniProtKB-SubCell"/>
</dbReference>
<dbReference type="Proteomes" id="UP000515156">
    <property type="component" value="Chromosome 1"/>
</dbReference>
<dbReference type="InterPro" id="IPR016054">
    <property type="entry name" value="LY6_UPA_recep-like"/>
</dbReference>
<dbReference type="Pfam" id="PF00087">
    <property type="entry name" value="Toxin_TOLIP"/>
    <property type="match status" value="1"/>
</dbReference>
<feature type="chain" id="PRO_5027671144" evidence="6">
    <location>
        <begin position="21"/>
        <end position="120"/>
    </location>
</feature>
<dbReference type="FunFam" id="2.10.60.10:FF:000003">
    <property type="entry name" value="lymphocyte antigen 6E isoform X1"/>
    <property type="match status" value="1"/>
</dbReference>
<name>A0A6P7ZLR4_9AMPH</name>
<dbReference type="InterPro" id="IPR045860">
    <property type="entry name" value="Snake_toxin-like_sf"/>
</dbReference>
<dbReference type="InParanoid" id="A0A6P7ZLR4"/>